<dbReference type="InterPro" id="IPR018228">
    <property type="entry name" value="DNase_TatD-rel_CS"/>
</dbReference>
<evidence type="ECO:0000256" key="1">
    <source>
        <dbReference type="ARBA" id="ARBA00022723"/>
    </source>
</evidence>
<evidence type="ECO:0000313" key="4">
    <source>
        <dbReference type="EMBL" id="KRN30482.1"/>
    </source>
</evidence>
<dbReference type="NCBIfam" id="TIGR00010">
    <property type="entry name" value="YchF/TatD family DNA exonuclease"/>
    <property type="match status" value="1"/>
</dbReference>
<dbReference type="STRING" id="1123500.GCA_000420365_01363"/>
<dbReference type="PANTHER" id="PTHR46124:SF2">
    <property type="entry name" value="D-AMINOACYL-TRNA DEACYLASE"/>
    <property type="match status" value="1"/>
</dbReference>
<feature type="binding site" evidence="3">
    <location>
        <position position="103"/>
    </location>
    <ligand>
        <name>a divalent metal cation</name>
        <dbReference type="ChEBI" id="CHEBI:60240"/>
        <label>1</label>
    </ligand>
</feature>
<dbReference type="GO" id="GO:0016788">
    <property type="term" value="F:hydrolase activity, acting on ester bonds"/>
    <property type="evidence" value="ECO:0007669"/>
    <property type="project" value="InterPro"/>
</dbReference>
<dbReference type="PROSITE" id="PS01091">
    <property type="entry name" value="TATD_3"/>
    <property type="match status" value="1"/>
</dbReference>
<gene>
    <name evidence="4" type="ORF">IV68_GL001308</name>
</gene>
<feature type="binding site" evidence="3">
    <location>
        <position position="165"/>
    </location>
    <ligand>
        <name>a divalent metal cation</name>
        <dbReference type="ChEBI" id="CHEBI:60240"/>
        <label>2</label>
    </ligand>
</feature>
<dbReference type="InParanoid" id="A0A0R2FPP2"/>
<organism evidence="4 5">
    <name type="scientific">Weissella halotolerans DSM 20190</name>
    <dbReference type="NCBI Taxonomy" id="1123500"/>
    <lineage>
        <taxon>Bacteria</taxon>
        <taxon>Bacillati</taxon>
        <taxon>Bacillota</taxon>
        <taxon>Bacilli</taxon>
        <taxon>Lactobacillales</taxon>
        <taxon>Lactobacillaceae</taxon>
        <taxon>Weissella</taxon>
    </lineage>
</organism>
<dbReference type="InterPro" id="IPR032466">
    <property type="entry name" value="Metal_Hydrolase"/>
</dbReference>
<dbReference type="GO" id="GO:0046872">
    <property type="term" value="F:metal ion binding"/>
    <property type="evidence" value="ECO:0007669"/>
    <property type="project" value="UniProtKB-KW"/>
</dbReference>
<feature type="binding site" evidence="3">
    <location>
        <position position="140"/>
    </location>
    <ligand>
        <name>a divalent metal cation</name>
        <dbReference type="ChEBI" id="CHEBI:60240"/>
        <label>2</label>
    </ligand>
</feature>
<dbReference type="GO" id="GO:0005829">
    <property type="term" value="C:cytosol"/>
    <property type="evidence" value="ECO:0007669"/>
    <property type="project" value="TreeGrafter"/>
</dbReference>
<dbReference type="Proteomes" id="UP000051296">
    <property type="component" value="Unassembled WGS sequence"/>
</dbReference>
<feature type="binding site" evidence="3">
    <location>
        <position position="19"/>
    </location>
    <ligand>
        <name>a divalent metal cation</name>
        <dbReference type="ChEBI" id="CHEBI:60240"/>
        <label>1</label>
    </ligand>
</feature>
<keyword evidence="2" id="KW-0378">Hydrolase</keyword>
<dbReference type="CDD" id="cd01310">
    <property type="entry name" value="TatD_DNAse"/>
    <property type="match status" value="1"/>
</dbReference>
<dbReference type="PANTHER" id="PTHR46124">
    <property type="entry name" value="D-AMINOACYL-TRNA DEACYLASE"/>
    <property type="match status" value="1"/>
</dbReference>
<dbReference type="SUPFAM" id="SSF51556">
    <property type="entry name" value="Metallo-dependent hydrolases"/>
    <property type="match status" value="1"/>
</dbReference>
<dbReference type="FunFam" id="3.20.20.140:FF:000005">
    <property type="entry name" value="TatD family hydrolase"/>
    <property type="match status" value="1"/>
</dbReference>
<dbReference type="RefSeq" id="WP_022792063.1">
    <property type="nucleotide sequence ID" value="NZ_ATUU01000006.1"/>
</dbReference>
<dbReference type="EMBL" id="JQAX01000006">
    <property type="protein sequence ID" value="KRN30482.1"/>
    <property type="molecule type" value="Genomic_DNA"/>
</dbReference>
<dbReference type="Gene3D" id="3.20.20.140">
    <property type="entry name" value="Metal-dependent hydrolases"/>
    <property type="match status" value="1"/>
</dbReference>
<dbReference type="OrthoDB" id="9810005at2"/>
<feature type="binding site" evidence="3">
    <location>
        <position position="215"/>
    </location>
    <ligand>
        <name>a divalent metal cation</name>
        <dbReference type="ChEBI" id="CHEBI:60240"/>
        <label>1</label>
    </ligand>
</feature>
<sequence length="267" mass="30002">MAIYDPKNRPAAAYDTHAHLNEDNFWHDVPAYWARAQEFQINEVNVVGYDQVGNERALAIAHEFENVHAIIGFQPEDVASMTDEAFAQLEEDAQDPEVVGLGEMGLDYHWPDNPSSTVQKAALNRQLELARELHLPVTIHSRDAFEDTYELLAANSIDQFGGVMHSFSGGPADVKPFLDLGMYIGFSGMVTFKKASEIREALKIVPLDRILVETDAPFLAPTPMRGKQNEPMYVRYTVQKIADILGLSYDELANITTENAHRLWLNK</sequence>
<dbReference type="FunCoup" id="A0A0R2FPP2">
    <property type="interactions" value="318"/>
</dbReference>
<dbReference type="PROSITE" id="PS01090">
    <property type="entry name" value="TATD_2"/>
    <property type="match status" value="1"/>
</dbReference>
<dbReference type="AlphaFoldDB" id="A0A0R2FPP2"/>
<dbReference type="Pfam" id="PF01026">
    <property type="entry name" value="TatD_DNase"/>
    <property type="match status" value="1"/>
</dbReference>
<name>A0A0R2FPP2_9LACO</name>
<accession>A0A0R2FPP2</accession>
<feature type="binding site" evidence="3">
    <location>
        <position position="17"/>
    </location>
    <ligand>
        <name>a divalent metal cation</name>
        <dbReference type="ChEBI" id="CHEBI:60240"/>
        <label>1</label>
    </ligand>
</feature>
<dbReference type="GO" id="GO:0004536">
    <property type="term" value="F:DNA nuclease activity"/>
    <property type="evidence" value="ECO:0007669"/>
    <property type="project" value="InterPro"/>
</dbReference>
<dbReference type="eggNOG" id="COG0084">
    <property type="taxonomic scope" value="Bacteria"/>
</dbReference>
<proteinExistence type="predicted"/>
<protein>
    <submittedName>
        <fullName evidence="4">Mg-dependent DNase</fullName>
    </submittedName>
</protein>
<evidence type="ECO:0000313" key="5">
    <source>
        <dbReference type="Proteomes" id="UP000051296"/>
    </source>
</evidence>
<dbReference type="InterPro" id="IPR015991">
    <property type="entry name" value="TatD/YcfH-like"/>
</dbReference>
<dbReference type="InterPro" id="IPR001130">
    <property type="entry name" value="TatD-like"/>
</dbReference>
<evidence type="ECO:0000256" key="2">
    <source>
        <dbReference type="ARBA" id="ARBA00022801"/>
    </source>
</evidence>
<keyword evidence="5" id="KW-1185">Reference proteome</keyword>
<evidence type="ECO:0000256" key="3">
    <source>
        <dbReference type="PIRSR" id="PIRSR005902-1"/>
    </source>
</evidence>
<reference evidence="4 5" key="1">
    <citation type="journal article" date="2015" name="Genome Announc.">
        <title>Expanding the biotechnology potential of lactobacilli through comparative genomics of 213 strains and associated genera.</title>
        <authorList>
            <person name="Sun Z."/>
            <person name="Harris H.M."/>
            <person name="McCann A."/>
            <person name="Guo C."/>
            <person name="Argimon S."/>
            <person name="Zhang W."/>
            <person name="Yang X."/>
            <person name="Jeffery I.B."/>
            <person name="Cooney J.C."/>
            <person name="Kagawa T.F."/>
            <person name="Liu W."/>
            <person name="Song Y."/>
            <person name="Salvetti E."/>
            <person name="Wrobel A."/>
            <person name="Rasinkangas P."/>
            <person name="Parkhill J."/>
            <person name="Rea M.C."/>
            <person name="O'Sullivan O."/>
            <person name="Ritari J."/>
            <person name="Douillard F.P."/>
            <person name="Paul Ross R."/>
            <person name="Yang R."/>
            <person name="Briner A.E."/>
            <person name="Felis G.E."/>
            <person name="de Vos W.M."/>
            <person name="Barrangou R."/>
            <person name="Klaenhammer T.R."/>
            <person name="Caufield P.W."/>
            <person name="Cui Y."/>
            <person name="Zhang H."/>
            <person name="O'Toole P.W."/>
        </authorList>
    </citation>
    <scope>NUCLEOTIDE SEQUENCE [LARGE SCALE GENOMIC DNA]</scope>
    <source>
        <strain evidence="4 5">DSM 20190</strain>
    </source>
</reference>
<dbReference type="PIRSF" id="PIRSF005902">
    <property type="entry name" value="DNase_TatD"/>
    <property type="match status" value="1"/>
</dbReference>
<dbReference type="PATRIC" id="fig|1123500.6.peg.1306"/>
<keyword evidence="1 3" id="KW-0479">Metal-binding</keyword>
<comment type="caution">
    <text evidence="4">The sequence shown here is derived from an EMBL/GenBank/DDBJ whole genome shotgun (WGS) entry which is preliminary data.</text>
</comment>